<dbReference type="Proteomes" id="UP001220530">
    <property type="component" value="Chromosome"/>
</dbReference>
<dbReference type="PROSITE" id="PS51273">
    <property type="entry name" value="GATASE_TYPE_1"/>
    <property type="match status" value="1"/>
</dbReference>
<dbReference type="PANTHER" id="PTHR43235">
    <property type="entry name" value="GLUTAMINE AMIDOTRANSFERASE PB2B2.05-RELATED"/>
    <property type="match status" value="1"/>
</dbReference>
<dbReference type="EMBL" id="CP118246">
    <property type="protein sequence ID" value="WDR02070.1"/>
    <property type="molecule type" value="Genomic_DNA"/>
</dbReference>
<dbReference type="Gene3D" id="3.40.50.880">
    <property type="match status" value="1"/>
</dbReference>
<dbReference type="Pfam" id="PF07722">
    <property type="entry name" value="Peptidase_C26"/>
    <property type="match status" value="1"/>
</dbReference>
<evidence type="ECO:0000313" key="1">
    <source>
        <dbReference type="EMBL" id="WDR02070.1"/>
    </source>
</evidence>
<organism evidence="1 2">
    <name type="scientific">Devosia algicola</name>
    <dbReference type="NCBI Taxonomy" id="3026418"/>
    <lineage>
        <taxon>Bacteria</taxon>
        <taxon>Pseudomonadati</taxon>
        <taxon>Pseudomonadota</taxon>
        <taxon>Alphaproteobacteria</taxon>
        <taxon>Hyphomicrobiales</taxon>
        <taxon>Devosiaceae</taxon>
        <taxon>Devosia</taxon>
    </lineage>
</organism>
<keyword evidence="1" id="KW-0378">Hydrolase</keyword>
<protein>
    <submittedName>
        <fullName evidence="1">Gamma-glutamyl-gamma-aminobutyrate hydrolase family protein</fullName>
    </submittedName>
</protein>
<gene>
    <name evidence="1" type="ORF">PSQ19_15545</name>
</gene>
<dbReference type="InterPro" id="IPR011697">
    <property type="entry name" value="Peptidase_C26"/>
</dbReference>
<reference evidence="1 2" key="1">
    <citation type="submission" date="2023-02" db="EMBL/GenBank/DDBJ databases">
        <title>Devosia algicola sp. nov., isolated from the phycosphere of marine algae.</title>
        <authorList>
            <person name="Kim J.M."/>
            <person name="Lee J.K."/>
            <person name="Choi B.J."/>
            <person name="Bayburt H."/>
            <person name="Jeon C.O."/>
        </authorList>
    </citation>
    <scope>NUCLEOTIDE SEQUENCE [LARGE SCALE GENOMIC DNA]</scope>
    <source>
        <strain evidence="1 2">G20-9</strain>
    </source>
</reference>
<dbReference type="GO" id="GO:0016787">
    <property type="term" value="F:hydrolase activity"/>
    <property type="evidence" value="ECO:0007669"/>
    <property type="project" value="UniProtKB-KW"/>
</dbReference>
<dbReference type="InterPro" id="IPR044668">
    <property type="entry name" value="PuuD-like"/>
</dbReference>
<accession>A0ABY7YM98</accession>
<sequence length="251" mass="26962">MHINKPIIGVIACTRSIEGEAAQTVKLRYLEGVSRHADAIPVLIASNQPRENAPSIVERLDAVLLTGSNSNIDPTHYGSPEPGQAPIDKERDLYSIALVQAAMAAGKPVFGICRGLQEINVAMGGTLTDLRAAGGNAARHHAPDGVSIDEMFGHAHEISLHRDTPLFAVTGADSLTVNSVHFQAIDRLGDNLKVNATSPDGVIEAISGINTRAPVFAVQWHPEWRPAERAHDLALWRYVGETTRHHAPARA</sequence>
<keyword evidence="2" id="KW-1185">Reference proteome</keyword>
<dbReference type="PANTHER" id="PTHR43235:SF1">
    <property type="entry name" value="GLUTAMINE AMIDOTRANSFERASE PB2B2.05-RELATED"/>
    <property type="match status" value="1"/>
</dbReference>
<dbReference type="RefSeq" id="WP_282218477.1">
    <property type="nucleotide sequence ID" value="NZ_CP118246.1"/>
</dbReference>
<dbReference type="InterPro" id="IPR029062">
    <property type="entry name" value="Class_I_gatase-like"/>
</dbReference>
<dbReference type="CDD" id="cd01745">
    <property type="entry name" value="GATase1_2"/>
    <property type="match status" value="1"/>
</dbReference>
<name>A0ABY7YM98_9HYPH</name>
<proteinExistence type="predicted"/>
<dbReference type="SUPFAM" id="SSF52317">
    <property type="entry name" value="Class I glutamine amidotransferase-like"/>
    <property type="match status" value="1"/>
</dbReference>
<evidence type="ECO:0000313" key="2">
    <source>
        <dbReference type="Proteomes" id="UP001220530"/>
    </source>
</evidence>